<feature type="signal peptide" evidence="2">
    <location>
        <begin position="1"/>
        <end position="20"/>
    </location>
</feature>
<keyword evidence="4" id="KW-1185">Reference proteome</keyword>
<name>A0A6A4WG40_AMPAM</name>
<proteinExistence type="inferred from homology"/>
<gene>
    <name evidence="3" type="primary">Ndrg1_1</name>
    <name evidence="3" type="ORF">FJT64_022727</name>
</gene>
<evidence type="ECO:0000256" key="1">
    <source>
        <dbReference type="ARBA" id="ARBA00005598"/>
    </source>
</evidence>
<reference evidence="3 4" key="1">
    <citation type="submission" date="2019-07" db="EMBL/GenBank/DDBJ databases">
        <title>Draft genome assembly of a fouling barnacle, Amphibalanus amphitrite (Darwin, 1854): The first reference genome for Thecostraca.</title>
        <authorList>
            <person name="Kim W."/>
        </authorList>
    </citation>
    <scope>NUCLEOTIDE SEQUENCE [LARGE SCALE GENOMIC DNA]</scope>
    <source>
        <strain evidence="3">SNU_AA5</strain>
        <tissue evidence="3">Soma without cirri and trophi</tissue>
    </source>
</reference>
<evidence type="ECO:0000313" key="3">
    <source>
        <dbReference type="EMBL" id="KAF0305695.1"/>
    </source>
</evidence>
<dbReference type="AlphaFoldDB" id="A0A6A4WG40"/>
<dbReference type="InterPro" id="IPR004142">
    <property type="entry name" value="NDRG"/>
</dbReference>
<dbReference type="EMBL" id="VIIS01000732">
    <property type="protein sequence ID" value="KAF0305695.1"/>
    <property type="molecule type" value="Genomic_DNA"/>
</dbReference>
<organism evidence="3 4">
    <name type="scientific">Amphibalanus amphitrite</name>
    <name type="common">Striped barnacle</name>
    <name type="synonym">Balanus amphitrite</name>
    <dbReference type="NCBI Taxonomy" id="1232801"/>
    <lineage>
        <taxon>Eukaryota</taxon>
        <taxon>Metazoa</taxon>
        <taxon>Ecdysozoa</taxon>
        <taxon>Arthropoda</taxon>
        <taxon>Crustacea</taxon>
        <taxon>Multicrustacea</taxon>
        <taxon>Cirripedia</taxon>
        <taxon>Thoracica</taxon>
        <taxon>Thoracicalcarea</taxon>
        <taxon>Balanomorpha</taxon>
        <taxon>Balanoidea</taxon>
        <taxon>Balanidae</taxon>
        <taxon>Amphibalaninae</taxon>
        <taxon>Amphibalanus</taxon>
    </lineage>
</organism>
<evidence type="ECO:0000313" key="4">
    <source>
        <dbReference type="Proteomes" id="UP000440578"/>
    </source>
</evidence>
<dbReference type="Gene3D" id="3.40.50.1820">
    <property type="entry name" value="alpha/beta hydrolase"/>
    <property type="match status" value="1"/>
</dbReference>
<feature type="chain" id="PRO_5025367439" evidence="2">
    <location>
        <begin position="21"/>
        <end position="114"/>
    </location>
</feature>
<dbReference type="InterPro" id="IPR029058">
    <property type="entry name" value="AB_hydrolase_fold"/>
</dbReference>
<accession>A0A6A4WG40</accession>
<dbReference type="OrthoDB" id="741027at2759"/>
<sequence length="114" mass="12701">MGLLAVEGVFLRVPVLLVCGNRSPYEDETVTFNSRLDPGKTQWMKIHDCSLPLDEQVAKVCEAFRLFLQGQGFVPLLNPVTLSQRRRLLALSVAGSSRVAETWLVSEDGRGDRQ</sequence>
<dbReference type="Pfam" id="PF03096">
    <property type="entry name" value="Ndr"/>
    <property type="match status" value="1"/>
</dbReference>
<dbReference type="PANTHER" id="PTHR11034">
    <property type="entry name" value="N-MYC DOWNSTREAM REGULATED"/>
    <property type="match status" value="1"/>
</dbReference>
<dbReference type="Proteomes" id="UP000440578">
    <property type="component" value="Unassembled WGS sequence"/>
</dbReference>
<comment type="caution">
    <text evidence="3">The sequence shown here is derived from an EMBL/GenBank/DDBJ whole genome shotgun (WGS) entry which is preliminary data.</text>
</comment>
<protein>
    <submittedName>
        <fullName evidence="3">Protein NDRG1</fullName>
    </submittedName>
</protein>
<keyword evidence="2" id="KW-0732">Signal</keyword>
<comment type="similarity">
    <text evidence="1">Belongs to the NDRG family.</text>
</comment>
<evidence type="ECO:0000256" key="2">
    <source>
        <dbReference type="SAM" id="SignalP"/>
    </source>
</evidence>